<sequence>MASVCLRSPFSIGLILPRRPEGRRQRACLPRRLALTMVFGTLSCGLVGCGGKEEGVLLVSDSVSAPAILRSEAEQVVIPVRIDAPLRFENRGSQEQLLGVSATGCSCYGIATEQFVLHPQEKVALPAGGGKDLFFMVKLLEGDGDVSFRVGFQVQGDVGQGGAGETGEFRASCTMKILPDLDLEPGVLAIDLPRGDAPADTGKYPVVLKRVTRGKPASLTPPEFSIEPAVLKAEPCRMEGAAEEVEPGLWRSVWTTSVTLGSLPDDVRENGGKFTYVLEFPDDDEGRIVLPGRRPETGKLPTLLEVVRDAPERRVAGQFLLRRSRGVVAPAQVHFGALSLGAEPRTRRIVLTAADQEPFVVTVEGALPQVEAAPDSQEPASQQWVTVTFNPSVMGAYEEPLLLKTTHPDDPEVQVVVKARVN</sequence>
<evidence type="ECO:0000313" key="1">
    <source>
        <dbReference type="EMBL" id="QDT56723.1"/>
    </source>
</evidence>
<evidence type="ECO:0008006" key="3">
    <source>
        <dbReference type="Google" id="ProtNLM"/>
    </source>
</evidence>
<reference evidence="1 2" key="1">
    <citation type="submission" date="2019-02" db="EMBL/GenBank/DDBJ databases">
        <title>Deep-cultivation of Planctomycetes and their phenomic and genomic characterization uncovers novel biology.</title>
        <authorList>
            <person name="Wiegand S."/>
            <person name="Jogler M."/>
            <person name="Boedeker C."/>
            <person name="Pinto D."/>
            <person name="Vollmers J."/>
            <person name="Rivas-Marin E."/>
            <person name="Kohn T."/>
            <person name="Peeters S.H."/>
            <person name="Heuer A."/>
            <person name="Rast P."/>
            <person name="Oberbeckmann S."/>
            <person name="Bunk B."/>
            <person name="Jeske O."/>
            <person name="Meyerdierks A."/>
            <person name="Storesund J.E."/>
            <person name="Kallscheuer N."/>
            <person name="Luecker S."/>
            <person name="Lage O.M."/>
            <person name="Pohl T."/>
            <person name="Merkel B.J."/>
            <person name="Hornburger P."/>
            <person name="Mueller R.-W."/>
            <person name="Bruemmer F."/>
            <person name="Labrenz M."/>
            <person name="Spormann A.M."/>
            <person name="Op den Camp H."/>
            <person name="Overmann J."/>
            <person name="Amann R."/>
            <person name="Jetten M.S.M."/>
            <person name="Mascher T."/>
            <person name="Medema M.H."/>
            <person name="Devos D.P."/>
            <person name="Kaster A.-K."/>
            <person name="Ovreas L."/>
            <person name="Rohde M."/>
            <person name="Galperin M.Y."/>
            <person name="Jogler C."/>
        </authorList>
    </citation>
    <scope>NUCLEOTIDE SEQUENCE [LARGE SCALE GENOMIC DNA]</scope>
    <source>
        <strain evidence="1 2">Pan44</strain>
    </source>
</reference>
<gene>
    <name evidence="1" type="ORF">Pan44_47830</name>
</gene>
<accession>A0A517SKS0</accession>
<protein>
    <recommendedName>
        <fullName evidence="3">DUF1573 domain-containing protein</fullName>
    </recommendedName>
</protein>
<name>A0A517SKS0_9PLAN</name>
<dbReference type="Proteomes" id="UP000315700">
    <property type="component" value="Chromosome"/>
</dbReference>
<proteinExistence type="predicted"/>
<evidence type="ECO:0000313" key="2">
    <source>
        <dbReference type="Proteomes" id="UP000315700"/>
    </source>
</evidence>
<dbReference type="RefSeq" id="WP_145034160.1">
    <property type="nucleotide sequence ID" value="NZ_CP036271.1"/>
</dbReference>
<organism evidence="1 2">
    <name type="scientific">Caulifigura coniformis</name>
    <dbReference type="NCBI Taxonomy" id="2527983"/>
    <lineage>
        <taxon>Bacteria</taxon>
        <taxon>Pseudomonadati</taxon>
        <taxon>Planctomycetota</taxon>
        <taxon>Planctomycetia</taxon>
        <taxon>Planctomycetales</taxon>
        <taxon>Planctomycetaceae</taxon>
        <taxon>Caulifigura</taxon>
    </lineage>
</organism>
<dbReference type="OrthoDB" id="280141at2"/>
<dbReference type="AlphaFoldDB" id="A0A517SKS0"/>
<keyword evidence="2" id="KW-1185">Reference proteome</keyword>
<dbReference type="KEGG" id="ccos:Pan44_47830"/>
<dbReference type="EMBL" id="CP036271">
    <property type="protein sequence ID" value="QDT56723.1"/>
    <property type="molecule type" value="Genomic_DNA"/>
</dbReference>
<dbReference type="InParanoid" id="A0A517SKS0"/>